<evidence type="ECO:0000313" key="6">
    <source>
        <dbReference type="Proteomes" id="UP000031338"/>
    </source>
</evidence>
<dbReference type="RefSeq" id="WP_052242763.1">
    <property type="nucleotide sequence ID" value="NZ_JRVC01000034.1"/>
</dbReference>
<gene>
    <name evidence="5" type="ORF">NJ75_04486</name>
</gene>
<dbReference type="PANTHER" id="PTHR38340">
    <property type="entry name" value="S-LAYER PROTEIN"/>
    <property type="match status" value="1"/>
</dbReference>
<keyword evidence="3" id="KW-0964">Secreted</keyword>
<comment type="caution">
    <text evidence="5">The sequence shown here is derived from an EMBL/GenBank/DDBJ whole genome shotgun (WGS) entry which is preliminary data.</text>
</comment>
<evidence type="ECO:0000256" key="1">
    <source>
        <dbReference type="ARBA" id="ARBA00002822"/>
    </source>
</evidence>
<evidence type="ECO:0000313" key="5">
    <source>
        <dbReference type="EMBL" id="KHS41766.1"/>
    </source>
</evidence>
<dbReference type="InterPro" id="IPR039448">
    <property type="entry name" value="Beta_helix"/>
</dbReference>
<comment type="subcellular location">
    <subcellularLocation>
        <location evidence="2">Secreted</location>
    </subcellularLocation>
</comment>
<dbReference type="GO" id="GO:0005509">
    <property type="term" value="F:calcium ion binding"/>
    <property type="evidence" value="ECO:0007669"/>
    <property type="project" value="InterPro"/>
</dbReference>
<dbReference type="PANTHER" id="PTHR38340:SF1">
    <property type="entry name" value="S-LAYER PROTEIN"/>
    <property type="match status" value="1"/>
</dbReference>
<dbReference type="Gene3D" id="2.150.10.10">
    <property type="entry name" value="Serralysin-like metalloprotease, C-terminal"/>
    <property type="match status" value="2"/>
</dbReference>
<dbReference type="Pfam" id="PF00353">
    <property type="entry name" value="HemolysinCabind"/>
    <property type="match status" value="3"/>
</dbReference>
<dbReference type="InterPro" id="IPR006626">
    <property type="entry name" value="PbH1"/>
</dbReference>
<comment type="function">
    <text evidence="1">Converts beta-D-mannuronic acid (M) to alpha-L-guluronic acid (G), producing a polymer with gel-forming capacity, required for the formation of the cyst coat.</text>
</comment>
<dbReference type="EMBL" id="JRVC01000034">
    <property type="protein sequence ID" value="KHS41766.1"/>
    <property type="molecule type" value="Genomic_DNA"/>
</dbReference>
<dbReference type="InterPro" id="IPR011050">
    <property type="entry name" value="Pectin_lyase_fold/virulence"/>
</dbReference>
<dbReference type="InterPro" id="IPR050557">
    <property type="entry name" value="RTX_toxin/Mannuronan_C5-epim"/>
</dbReference>
<dbReference type="Pfam" id="PF13229">
    <property type="entry name" value="Beta_helix"/>
    <property type="match status" value="1"/>
</dbReference>
<dbReference type="InterPro" id="IPR012334">
    <property type="entry name" value="Pectin_lyas_fold"/>
</dbReference>
<keyword evidence="6" id="KW-1185">Reference proteome</keyword>
<accession>A0A0B8ZU09</accession>
<proteinExistence type="predicted"/>
<dbReference type="InterPro" id="IPR001343">
    <property type="entry name" value="Hemolysn_Ca-bd"/>
</dbReference>
<dbReference type="GO" id="GO:0005615">
    <property type="term" value="C:extracellular space"/>
    <property type="evidence" value="ECO:0007669"/>
    <property type="project" value="InterPro"/>
</dbReference>
<dbReference type="SUPFAM" id="SSF51126">
    <property type="entry name" value="Pectin lyase-like"/>
    <property type="match status" value="1"/>
</dbReference>
<evidence type="ECO:0000256" key="3">
    <source>
        <dbReference type="ARBA" id="ARBA00022525"/>
    </source>
</evidence>
<evidence type="ECO:0000259" key="4">
    <source>
        <dbReference type="Pfam" id="PF13229"/>
    </source>
</evidence>
<sequence length="650" mass="66268">MSVITVSTSSQLVAALTKARAGDVISLLPGDYSSVTIKGINPTGTVTITSADPSAPVALNGLKVTNSSNLAFDNLHFAITGGANLTPFSVMSSSNIAFSRLDVGGQPLGSEAVSTGLMIRGSQSISVTNSNFHDLRFGISMLDNSGVTVTQSLFHDIRTDGIRGGGNSNVTITSNAFTDFHPAVDDHADAIQFWTKNTLSSASNIVVSGNVIERGNGDASQGIFFRDEVGNLPFLNVTISDNAVIGGLYNGITADGVKGGSITNNIVAGFADQTSWLRVQNSPGLSLQGNVVTGFVSDLDAALPAGNTTIAYSTDDGAAALTQWLKSHDIPKAFGGSLANFLGFFGHEGSFLTAALALPTSVTVQGTGLSDKLVADSTLNSFVFGGAGDDTLTGNGVHAQLAGGEGNDTFIVKGPGDLVIELAGQGTDTVNAFSDYTLTANVENLRLSGTATEGAGNELANRIIGNGMDNVLRGLAGDDTLQGGDGNDRLFGDDGADVLRGDAGNDRLEGGLGDDQLFGGEGSDVLFGGAGNDILEGGAGSDILTGGAGADVFRFRADALSGSDVTVITDFARGYDRIDLRAIDAIASSATNDAFSWIGSSNFTKHAGELQVKAVSGGMMLAGDVNGDGIADFRVMLQGLSALSSSDVNL</sequence>
<dbReference type="AlphaFoldDB" id="A0A0B8ZU09"/>
<protein>
    <submittedName>
        <fullName evidence="5">Putative Ca2+-binding hemolysin</fullName>
    </submittedName>
</protein>
<dbReference type="PRINTS" id="PR00313">
    <property type="entry name" value="CABNDNGRPT"/>
</dbReference>
<reference evidence="5 6" key="1">
    <citation type="submission" date="2014-10" db="EMBL/GenBank/DDBJ databases">
        <title>Draft genome sequence of Novosphingobium subterraneum DSM 12447.</title>
        <authorList>
            <person name="Gan H.M."/>
            <person name="Gan H.Y."/>
            <person name="Savka M.A."/>
        </authorList>
    </citation>
    <scope>NUCLEOTIDE SEQUENCE [LARGE SCALE GENOMIC DNA]</scope>
    <source>
        <strain evidence="5 6">DSM 12447</strain>
    </source>
</reference>
<dbReference type="Gene3D" id="2.160.20.10">
    <property type="entry name" value="Single-stranded right-handed beta-helix, Pectin lyase-like"/>
    <property type="match status" value="1"/>
</dbReference>
<dbReference type="InterPro" id="IPR018511">
    <property type="entry name" value="Hemolysin-typ_Ca-bd_CS"/>
</dbReference>
<evidence type="ECO:0000256" key="2">
    <source>
        <dbReference type="ARBA" id="ARBA00004613"/>
    </source>
</evidence>
<dbReference type="SUPFAM" id="SSF51120">
    <property type="entry name" value="beta-Roll"/>
    <property type="match status" value="1"/>
</dbReference>
<dbReference type="InterPro" id="IPR011049">
    <property type="entry name" value="Serralysin-like_metalloprot_C"/>
</dbReference>
<dbReference type="PATRIC" id="fig|48936.3.peg.4523"/>
<name>A0A0B8ZU09_9SPHN</name>
<dbReference type="PROSITE" id="PS00330">
    <property type="entry name" value="HEMOLYSIN_CALCIUM"/>
    <property type="match status" value="3"/>
</dbReference>
<dbReference type="STRING" id="48936.NJ75_04486"/>
<feature type="domain" description="Right handed beta helix" evidence="4">
    <location>
        <begin position="116"/>
        <end position="267"/>
    </location>
</feature>
<dbReference type="Proteomes" id="UP000031338">
    <property type="component" value="Unassembled WGS sequence"/>
</dbReference>
<organism evidence="5 6">
    <name type="scientific">Novosphingobium subterraneum</name>
    <dbReference type="NCBI Taxonomy" id="48936"/>
    <lineage>
        <taxon>Bacteria</taxon>
        <taxon>Pseudomonadati</taxon>
        <taxon>Pseudomonadota</taxon>
        <taxon>Alphaproteobacteria</taxon>
        <taxon>Sphingomonadales</taxon>
        <taxon>Sphingomonadaceae</taxon>
        <taxon>Novosphingobium</taxon>
    </lineage>
</organism>
<dbReference type="SMART" id="SM00710">
    <property type="entry name" value="PbH1"/>
    <property type="match status" value="6"/>
</dbReference>